<dbReference type="STRING" id="492660.SAMN05192566_2455"/>
<dbReference type="NCBIfam" id="NF008602">
    <property type="entry name" value="PRK11570.1"/>
    <property type="match status" value="1"/>
</dbReference>
<dbReference type="InterPro" id="IPR036944">
    <property type="entry name" value="PPIase_FKBP_N_sf"/>
</dbReference>
<dbReference type="Proteomes" id="UP000198629">
    <property type="component" value="Unassembled WGS sequence"/>
</dbReference>
<organism evidence="9 10">
    <name type="scientific">Methylophilus rhizosphaerae</name>
    <dbReference type="NCBI Taxonomy" id="492660"/>
    <lineage>
        <taxon>Bacteria</taxon>
        <taxon>Pseudomonadati</taxon>
        <taxon>Pseudomonadota</taxon>
        <taxon>Betaproteobacteria</taxon>
        <taxon>Nitrosomonadales</taxon>
        <taxon>Methylophilaceae</taxon>
        <taxon>Methylophilus</taxon>
    </lineage>
</organism>
<dbReference type="InterPro" id="IPR000774">
    <property type="entry name" value="PPIase_FKBP_N"/>
</dbReference>
<sequence>MATQLDSLTQRLSYIVGENMANQLKNDGLALDADAVALAVSDVMTGNPSRLSDAEKRSTVEQVQQESQERQHAAHAEQSAKNQAAGAAYLADNAKKDGVTTTASGLQYKQLVAGNGAKPTTKDRVKVHYHGTLIDGTVFDSSYDRGEPIVFPVTGVIAGWVEGLQLMNVGSKFELTIPSNLAYGANGSGPVIGPDATLVFAVELLDIE</sequence>
<dbReference type="InterPro" id="IPR046357">
    <property type="entry name" value="PPIase_dom_sf"/>
</dbReference>
<dbReference type="GO" id="GO:0003755">
    <property type="term" value="F:peptidyl-prolyl cis-trans isomerase activity"/>
    <property type="evidence" value="ECO:0007669"/>
    <property type="project" value="UniProtKB-UniRule"/>
</dbReference>
<dbReference type="EC" id="5.2.1.8" evidence="7"/>
<name>A0A1G9ETU1_9PROT</name>
<evidence type="ECO:0000256" key="7">
    <source>
        <dbReference type="RuleBase" id="RU003915"/>
    </source>
</evidence>
<evidence type="ECO:0000313" key="9">
    <source>
        <dbReference type="EMBL" id="SDK79587.1"/>
    </source>
</evidence>
<feature type="domain" description="PPIase FKBP-type" evidence="8">
    <location>
        <begin position="122"/>
        <end position="208"/>
    </location>
</feature>
<dbReference type="Gene3D" id="3.10.50.40">
    <property type="match status" value="1"/>
</dbReference>
<reference evidence="10" key="1">
    <citation type="submission" date="2016-10" db="EMBL/GenBank/DDBJ databases">
        <authorList>
            <person name="Varghese N."/>
            <person name="Submissions S."/>
        </authorList>
    </citation>
    <scope>NUCLEOTIDE SEQUENCE [LARGE SCALE GENOMIC DNA]</scope>
    <source>
        <strain evidence="10">CBMB127</strain>
    </source>
</reference>
<evidence type="ECO:0000256" key="1">
    <source>
        <dbReference type="ARBA" id="ARBA00000971"/>
    </source>
</evidence>
<dbReference type="RefSeq" id="WP_091472444.1">
    <property type="nucleotide sequence ID" value="NZ_FNFX01000005.1"/>
</dbReference>
<evidence type="ECO:0000256" key="4">
    <source>
        <dbReference type="ARBA" id="ARBA00023235"/>
    </source>
</evidence>
<keyword evidence="3 6" id="KW-0697">Rotamase</keyword>
<gene>
    <name evidence="9" type="ORF">SAMN05192566_2455</name>
</gene>
<dbReference type="GO" id="GO:0006457">
    <property type="term" value="P:protein folding"/>
    <property type="evidence" value="ECO:0007669"/>
    <property type="project" value="InterPro"/>
</dbReference>
<comment type="catalytic activity">
    <reaction evidence="1 6 7">
        <text>[protein]-peptidylproline (omega=180) = [protein]-peptidylproline (omega=0)</text>
        <dbReference type="Rhea" id="RHEA:16237"/>
        <dbReference type="Rhea" id="RHEA-COMP:10747"/>
        <dbReference type="Rhea" id="RHEA-COMP:10748"/>
        <dbReference type="ChEBI" id="CHEBI:83833"/>
        <dbReference type="ChEBI" id="CHEBI:83834"/>
        <dbReference type="EC" id="5.2.1.8"/>
    </reaction>
</comment>
<dbReference type="SUPFAM" id="SSF54534">
    <property type="entry name" value="FKBP-like"/>
    <property type="match status" value="1"/>
</dbReference>
<dbReference type="AlphaFoldDB" id="A0A1G9ETU1"/>
<dbReference type="PANTHER" id="PTHR43811">
    <property type="entry name" value="FKBP-TYPE PEPTIDYL-PROLYL CIS-TRANS ISOMERASE FKPA"/>
    <property type="match status" value="1"/>
</dbReference>
<dbReference type="EMBL" id="FNFX01000005">
    <property type="protein sequence ID" value="SDK79587.1"/>
    <property type="molecule type" value="Genomic_DNA"/>
</dbReference>
<dbReference type="FunFam" id="3.10.50.40:FF:000006">
    <property type="entry name" value="Peptidyl-prolyl cis-trans isomerase"/>
    <property type="match status" value="1"/>
</dbReference>
<accession>A0A1G9ETU1</accession>
<protein>
    <recommendedName>
        <fullName evidence="7">Peptidyl-prolyl cis-trans isomerase</fullName>
        <ecNumber evidence="7">5.2.1.8</ecNumber>
    </recommendedName>
</protein>
<evidence type="ECO:0000256" key="3">
    <source>
        <dbReference type="ARBA" id="ARBA00023110"/>
    </source>
</evidence>
<evidence type="ECO:0000256" key="2">
    <source>
        <dbReference type="ARBA" id="ARBA00006577"/>
    </source>
</evidence>
<keyword evidence="4 6" id="KW-0413">Isomerase</keyword>
<dbReference type="Gene3D" id="1.10.287.460">
    <property type="entry name" value="Peptidyl-prolyl cis-trans isomerase, FKBP-type, N-terminal domain"/>
    <property type="match status" value="1"/>
</dbReference>
<dbReference type="InterPro" id="IPR001179">
    <property type="entry name" value="PPIase_FKBP_dom"/>
</dbReference>
<dbReference type="PANTHER" id="PTHR43811:SF23">
    <property type="entry name" value="FKBP-TYPE 22 KDA PEPTIDYL-PROLYL CIS-TRANS ISOMERASE"/>
    <property type="match status" value="1"/>
</dbReference>
<proteinExistence type="inferred from homology"/>
<keyword evidence="10" id="KW-1185">Reference proteome</keyword>
<evidence type="ECO:0000256" key="6">
    <source>
        <dbReference type="PROSITE-ProRule" id="PRU00277"/>
    </source>
</evidence>
<dbReference type="PROSITE" id="PS50059">
    <property type="entry name" value="FKBP_PPIASE"/>
    <property type="match status" value="1"/>
</dbReference>
<evidence type="ECO:0000256" key="5">
    <source>
        <dbReference type="ARBA" id="ARBA00056164"/>
    </source>
</evidence>
<evidence type="ECO:0000313" key="10">
    <source>
        <dbReference type="Proteomes" id="UP000198629"/>
    </source>
</evidence>
<comment type="similarity">
    <text evidence="2 7">Belongs to the FKBP-type PPIase family.</text>
</comment>
<evidence type="ECO:0000259" key="8">
    <source>
        <dbReference type="PROSITE" id="PS50059"/>
    </source>
</evidence>
<dbReference type="Pfam" id="PF00254">
    <property type="entry name" value="FKBP_C"/>
    <property type="match status" value="1"/>
</dbReference>
<dbReference type="OrthoDB" id="280278at2"/>
<comment type="function">
    <text evidence="5">PPIases accelerate the folding of proteins.</text>
</comment>
<dbReference type="Pfam" id="PF01346">
    <property type="entry name" value="FKBP_N"/>
    <property type="match status" value="1"/>
</dbReference>